<sequence length="374" mass="42757">MVWWLGILLLYALTDLLFRWMGWGALAHAARTTPKVALTFDDGPSPVTLELLELLERHGARGTFFVTGTRAERHPDLLQRIREGGHQLASHGYWHRPALFMMPWTEWVHIRRLPYSLYRPPWGIHSPFTRLFARLAGKRVVLWDVESQDWLEQDPQRLAERVLRYVKPGSIVLLHDGPERTLALLAHLLPRLRALGYAAVTLEELRPHALGFREGLQRGLQGSEERFDRRRNTVRVGLGPFDVLRVEKRPYDGPPLPGIPQGAPAFEIHLESARISALGPFQAARQVRRGLVEVARLLLEDPEVRLVYGKSVLLPGARRLGFETAPLPLVERLVAAWAGRWFAWLYRGRVPSGEARLVYLTREALLERYMPPVS</sequence>
<feature type="domain" description="NodB homology" evidence="1">
    <location>
        <begin position="34"/>
        <end position="97"/>
    </location>
</feature>
<name>F2NQP8_MARHT</name>
<keyword evidence="3" id="KW-1185">Reference proteome</keyword>
<dbReference type="PANTHER" id="PTHR10587">
    <property type="entry name" value="GLYCOSYL TRANSFERASE-RELATED"/>
    <property type="match status" value="1"/>
</dbReference>
<organism evidence="2 3">
    <name type="scientific">Marinithermus hydrothermalis (strain DSM 14884 / JCM 11576 / T1)</name>
    <dbReference type="NCBI Taxonomy" id="869210"/>
    <lineage>
        <taxon>Bacteria</taxon>
        <taxon>Thermotogati</taxon>
        <taxon>Deinococcota</taxon>
        <taxon>Deinococci</taxon>
        <taxon>Thermales</taxon>
        <taxon>Thermaceae</taxon>
        <taxon>Marinithermus</taxon>
    </lineage>
</organism>
<protein>
    <submittedName>
        <fullName evidence="2">Polysaccharide deacetylase</fullName>
    </submittedName>
</protein>
<dbReference type="GO" id="GO:0005975">
    <property type="term" value="P:carbohydrate metabolic process"/>
    <property type="evidence" value="ECO:0007669"/>
    <property type="project" value="InterPro"/>
</dbReference>
<dbReference type="HOGENOM" id="CLU_046845_0_0_0"/>
<gene>
    <name evidence="2" type="ordered locus">Marky_1246</name>
</gene>
<evidence type="ECO:0000313" key="2">
    <source>
        <dbReference type="EMBL" id="AEB11986.1"/>
    </source>
</evidence>
<proteinExistence type="predicted"/>
<evidence type="ECO:0000313" key="3">
    <source>
        <dbReference type="Proteomes" id="UP000007030"/>
    </source>
</evidence>
<dbReference type="GO" id="GO:0016810">
    <property type="term" value="F:hydrolase activity, acting on carbon-nitrogen (but not peptide) bonds"/>
    <property type="evidence" value="ECO:0007669"/>
    <property type="project" value="InterPro"/>
</dbReference>
<dbReference type="AlphaFoldDB" id="F2NQP8"/>
<dbReference type="InterPro" id="IPR002509">
    <property type="entry name" value="NODB_dom"/>
</dbReference>
<dbReference type="InterPro" id="IPR054467">
    <property type="entry name" value="YkoP-like_dom"/>
</dbReference>
<dbReference type="CDD" id="cd10959">
    <property type="entry name" value="CE4_NodB_like_3"/>
    <property type="match status" value="1"/>
</dbReference>
<reference evidence="2 3" key="1">
    <citation type="journal article" date="2012" name="Stand. Genomic Sci.">
        <title>Complete genome sequence of the aerobic, heterotroph Marinithermus hydrothermalis type strain (T1(T)) from a deep-sea hydrothermal vent chimney.</title>
        <authorList>
            <person name="Copeland A."/>
            <person name="Gu W."/>
            <person name="Yasawong M."/>
            <person name="Lapidus A."/>
            <person name="Lucas S."/>
            <person name="Deshpande S."/>
            <person name="Pagani I."/>
            <person name="Tapia R."/>
            <person name="Cheng J.F."/>
            <person name="Goodwin L.A."/>
            <person name="Pitluck S."/>
            <person name="Liolios K."/>
            <person name="Ivanova N."/>
            <person name="Mavromatis K."/>
            <person name="Mikhailova N."/>
            <person name="Pati A."/>
            <person name="Chen A."/>
            <person name="Palaniappan K."/>
            <person name="Land M."/>
            <person name="Pan C."/>
            <person name="Brambilla E.M."/>
            <person name="Rohde M."/>
            <person name="Tindall B.J."/>
            <person name="Sikorski J."/>
            <person name="Goker M."/>
            <person name="Detter J.C."/>
            <person name="Bristow J."/>
            <person name="Eisen J.A."/>
            <person name="Markowitz V."/>
            <person name="Hugenholtz P."/>
            <person name="Kyrpides N.C."/>
            <person name="Klenk H.P."/>
            <person name="Woyke T."/>
        </authorList>
    </citation>
    <scope>NUCLEOTIDE SEQUENCE [LARGE SCALE GENOMIC DNA]</scope>
    <source>
        <strain evidence="3">DSM 14884 / JCM 11576 / T1</strain>
    </source>
</reference>
<dbReference type="PROSITE" id="PS51677">
    <property type="entry name" value="NODB"/>
    <property type="match status" value="1"/>
</dbReference>
<dbReference type="Pfam" id="PF01522">
    <property type="entry name" value="Polysacc_deac_1"/>
    <property type="match status" value="1"/>
</dbReference>
<dbReference type="SUPFAM" id="SSF88713">
    <property type="entry name" value="Glycoside hydrolase/deacetylase"/>
    <property type="match status" value="1"/>
</dbReference>
<dbReference type="Pfam" id="PF22790">
    <property type="entry name" value="YkoP"/>
    <property type="match status" value="1"/>
</dbReference>
<dbReference type="eggNOG" id="COG0726">
    <property type="taxonomic scope" value="Bacteria"/>
</dbReference>
<dbReference type="InterPro" id="IPR011330">
    <property type="entry name" value="Glyco_hydro/deAcase_b/a-brl"/>
</dbReference>
<evidence type="ECO:0000259" key="1">
    <source>
        <dbReference type="PROSITE" id="PS51677"/>
    </source>
</evidence>
<dbReference type="KEGG" id="mhd:Marky_1246"/>
<dbReference type="PANTHER" id="PTHR10587:SF137">
    <property type="entry name" value="4-DEOXY-4-FORMAMIDO-L-ARABINOSE-PHOSPHOUNDECAPRENOL DEFORMYLASE ARND-RELATED"/>
    <property type="match status" value="1"/>
</dbReference>
<dbReference type="RefSeq" id="WP_013704033.1">
    <property type="nucleotide sequence ID" value="NC_015387.1"/>
</dbReference>
<dbReference type="InterPro" id="IPR050248">
    <property type="entry name" value="Polysacc_deacetylase_ArnD"/>
</dbReference>
<dbReference type="EMBL" id="CP002630">
    <property type="protein sequence ID" value="AEB11986.1"/>
    <property type="molecule type" value="Genomic_DNA"/>
</dbReference>
<dbReference type="Proteomes" id="UP000007030">
    <property type="component" value="Chromosome"/>
</dbReference>
<dbReference type="OrthoDB" id="62208at2"/>
<dbReference type="Gene3D" id="3.20.20.370">
    <property type="entry name" value="Glycoside hydrolase/deacetylase"/>
    <property type="match status" value="1"/>
</dbReference>
<accession>F2NQP8</accession>
<dbReference type="STRING" id="869210.Marky_1246"/>